<comment type="caution">
    <text evidence="2">The sequence shown here is derived from an EMBL/GenBank/DDBJ whole genome shotgun (WGS) entry which is preliminary data.</text>
</comment>
<keyword evidence="3" id="KW-1185">Reference proteome</keyword>
<evidence type="ECO:0000256" key="1">
    <source>
        <dbReference type="SAM" id="SignalP"/>
    </source>
</evidence>
<protein>
    <submittedName>
        <fullName evidence="2">Uncharacterized protein</fullName>
    </submittedName>
</protein>
<reference evidence="2" key="1">
    <citation type="submission" date="2022-03" db="EMBL/GenBank/DDBJ databases">
        <authorList>
            <person name="Tunstrom K."/>
        </authorList>
    </citation>
    <scope>NUCLEOTIDE SEQUENCE</scope>
</reference>
<name>A0AAU9UYV6_EUPED</name>
<dbReference type="AlphaFoldDB" id="A0AAU9UYV6"/>
<feature type="signal peptide" evidence="1">
    <location>
        <begin position="1"/>
        <end position="18"/>
    </location>
</feature>
<organism evidence="2 3">
    <name type="scientific">Euphydryas editha</name>
    <name type="common">Edith's checkerspot</name>
    <dbReference type="NCBI Taxonomy" id="104508"/>
    <lineage>
        <taxon>Eukaryota</taxon>
        <taxon>Metazoa</taxon>
        <taxon>Ecdysozoa</taxon>
        <taxon>Arthropoda</taxon>
        <taxon>Hexapoda</taxon>
        <taxon>Insecta</taxon>
        <taxon>Pterygota</taxon>
        <taxon>Neoptera</taxon>
        <taxon>Endopterygota</taxon>
        <taxon>Lepidoptera</taxon>
        <taxon>Glossata</taxon>
        <taxon>Ditrysia</taxon>
        <taxon>Papilionoidea</taxon>
        <taxon>Nymphalidae</taxon>
        <taxon>Nymphalinae</taxon>
        <taxon>Euphydryas</taxon>
    </lineage>
</organism>
<evidence type="ECO:0000313" key="3">
    <source>
        <dbReference type="Proteomes" id="UP001153954"/>
    </source>
</evidence>
<keyword evidence="1" id="KW-0732">Signal</keyword>
<dbReference type="EMBL" id="CAKOGL010000027">
    <property type="protein sequence ID" value="CAH2104262.1"/>
    <property type="molecule type" value="Genomic_DNA"/>
</dbReference>
<sequence>MGYILIGLALLVIVKVYADGDDDIFNETCLQFLDPEQMDKMCCNSLEAFYKFDDGSEECMKNNSEEWKERSCARRTDENRKLSHKVLILWVLSPQNISALTWSHQLIAGCCRDIHASLAPFVLEVDEDGAKKFFDKVEKTIPNEKAVIDRVRNECLNGKYEIYPPEDVCPAIKFYICIYVNVIMGCSSWKKDETCSKMAEDAEKCRSSFKNE</sequence>
<gene>
    <name evidence="2" type="ORF">EEDITHA_LOCUS18660</name>
</gene>
<feature type="chain" id="PRO_5043796130" evidence="1">
    <location>
        <begin position="19"/>
        <end position="212"/>
    </location>
</feature>
<dbReference type="Proteomes" id="UP001153954">
    <property type="component" value="Unassembled WGS sequence"/>
</dbReference>
<accession>A0AAU9UYV6</accession>
<evidence type="ECO:0000313" key="2">
    <source>
        <dbReference type="EMBL" id="CAH2104262.1"/>
    </source>
</evidence>
<proteinExistence type="predicted"/>